<keyword evidence="1" id="KW-1185">Reference proteome</keyword>
<reference evidence="2" key="1">
    <citation type="submission" date="2022-11" db="UniProtKB">
        <authorList>
            <consortium name="WormBaseParasite"/>
        </authorList>
    </citation>
    <scope>IDENTIFICATION</scope>
</reference>
<sequence length="290" mass="32625">MQRSEWHHFASRRQLTTEGGGCLTGVNKACEPIALLPVLLLLLLLLHSSSEFVQSAAAPPIPVSLPARSPWNNRRGRWVEGKRKDRKIYPFKGQNSLFVTYGEGVAVYQPDLNTTICFQGSPKISTNTNSNQDVHELSAMQRNEQAQAEQMFLLALHERLAQQLRPQTELQRIWQNMMLGLPALLPPLDLTTLPGTSQALMHPLYQVSWYSGFQKNLKLDEASPTSNNAANIAHIFLPVLFNPERHMETLKHNGNFIFVFVVPTSLLFNITKMLVNSEVLRSEGLSCQTL</sequence>
<dbReference type="WBParaSite" id="sdigi.contig48.g2904.t1">
    <property type="protein sequence ID" value="sdigi.contig48.g2904.t1"/>
    <property type="gene ID" value="sdigi.contig48.g2904"/>
</dbReference>
<protein>
    <submittedName>
        <fullName evidence="2">Uncharacterized protein</fullName>
    </submittedName>
</protein>
<evidence type="ECO:0000313" key="1">
    <source>
        <dbReference type="Proteomes" id="UP000887581"/>
    </source>
</evidence>
<organism evidence="1 2">
    <name type="scientific">Setaria digitata</name>
    <dbReference type="NCBI Taxonomy" id="48799"/>
    <lineage>
        <taxon>Eukaryota</taxon>
        <taxon>Metazoa</taxon>
        <taxon>Ecdysozoa</taxon>
        <taxon>Nematoda</taxon>
        <taxon>Chromadorea</taxon>
        <taxon>Rhabditida</taxon>
        <taxon>Spirurina</taxon>
        <taxon>Spiruromorpha</taxon>
        <taxon>Filarioidea</taxon>
        <taxon>Setariidae</taxon>
        <taxon>Setaria</taxon>
    </lineage>
</organism>
<name>A0A915Q2B4_9BILA</name>
<dbReference type="Proteomes" id="UP000887581">
    <property type="component" value="Unplaced"/>
</dbReference>
<dbReference type="AlphaFoldDB" id="A0A915Q2B4"/>
<proteinExistence type="predicted"/>
<evidence type="ECO:0000313" key="2">
    <source>
        <dbReference type="WBParaSite" id="sdigi.contig48.g2904.t1"/>
    </source>
</evidence>
<accession>A0A915Q2B4</accession>